<feature type="compositionally biased region" description="Basic and acidic residues" evidence="1">
    <location>
        <begin position="29"/>
        <end position="54"/>
    </location>
</feature>
<accession>W2YYG5</accession>
<evidence type="ECO:0000313" key="3">
    <source>
        <dbReference type="Proteomes" id="UP000018948"/>
    </source>
</evidence>
<protein>
    <submittedName>
        <fullName evidence="2">Uncharacterized protein</fullName>
    </submittedName>
</protein>
<reference evidence="2 3" key="1">
    <citation type="submission" date="2013-11" db="EMBL/GenBank/DDBJ databases">
        <title>The Genome Sequence of Phytophthora parasitica P10297.</title>
        <authorList>
            <consortium name="The Broad Institute Genomics Platform"/>
            <person name="Russ C."/>
            <person name="Tyler B."/>
            <person name="Panabieres F."/>
            <person name="Shan W."/>
            <person name="Tripathy S."/>
            <person name="Grunwald N."/>
            <person name="Machado M."/>
            <person name="Johnson C.S."/>
            <person name="Walker B."/>
            <person name="Young S.K."/>
            <person name="Zeng Q."/>
            <person name="Gargeya S."/>
            <person name="Fitzgerald M."/>
            <person name="Haas B."/>
            <person name="Abouelleil A."/>
            <person name="Allen A.W."/>
            <person name="Alvarado L."/>
            <person name="Arachchi H.M."/>
            <person name="Berlin A.M."/>
            <person name="Chapman S.B."/>
            <person name="Gainer-Dewar J."/>
            <person name="Goldberg J."/>
            <person name="Griggs A."/>
            <person name="Gujja S."/>
            <person name="Hansen M."/>
            <person name="Howarth C."/>
            <person name="Imamovic A."/>
            <person name="Ireland A."/>
            <person name="Larimer J."/>
            <person name="McCowan C."/>
            <person name="Murphy C."/>
            <person name="Pearson M."/>
            <person name="Poon T.W."/>
            <person name="Priest M."/>
            <person name="Roberts A."/>
            <person name="Saif S."/>
            <person name="Shea T."/>
            <person name="Sisk P."/>
            <person name="Sykes S."/>
            <person name="Wortman J."/>
            <person name="Nusbaum C."/>
            <person name="Birren B."/>
        </authorList>
    </citation>
    <scope>NUCLEOTIDE SEQUENCE [LARGE SCALE GENOMIC DNA]</scope>
    <source>
        <strain evidence="2 3">P10297</strain>
    </source>
</reference>
<dbReference type="AlphaFoldDB" id="W2YYG5"/>
<name>W2YYG5_PHYNI</name>
<comment type="caution">
    <text evidence="2">The sequence shown here is derived from an EMBL/GenBank/DDBJ whole genome shotgun (WGS) entry which is preliminary data.</text>
</comment>
<feature type="region of interest" description="Disordered" evidence="1">
    <location>
        <begin position="1"/>
        <end position="65"/>
    </location>
</feature>
<dbReference type="Proteomes" id="UP000018948">
    <property type="component" value="Unassembled WGS sequence"/>
</dbReference>
<evidence type="ECO:0000256" key="1">
    <source>
        <dbReference type="SAM" id="MobiDB-lite"/>
    </source>
</evidence>
<feature type="compositionally biased region" description="Basic and acidic residues" evidence="1">
    <location>
        <begin position="1"/>
        <end position="11"/>
    </location>
</feature>
<proteinExistence type="predicted"/>
<organism evidence="2 3">
    <name type="scientific">Phytophthora nicotianae P10297</name>
    <dbReference type="NCBI Taxonomy" id="1317064"/>
    <lineage>
        <taxon>Eukaryota</taxon>
        <taxon>Sar</taxon>
        <taxon>Stramenopiles</taxon>
        <taxon>Oomycota</taxon>
        <taxon>Peronosporomycetes</taxon>
        <taxon>Peronosporales</taxon>
        <taxon>Peronosporaceae</taxon>
        <taxon>Phytophthora</taxon>
    </lineage>
</organism>
<gene>
    <name evidence="2" type="ORF">F442_13493</name>
</gene>
<evidence type="ECO:0000313" key="2">
    <source>
        <dbReference type="EMBL" id="ETP39009.1"/>
    </source>
</evidence>
<sequence length="65" mass="6958">MEYLDALDRADLTCQEVENSAGDGLEQPGDEHNDGTPDRGSAETVDKATDKEENVEITASSADQC</sequence>
<dbReference type="EMBL" id="ANIY01002836">
    <property type="protein sequence ID" value="ETP39009.1"/>
    <property type="molecule type" value="Genomic_DNA"/>
</dbReference>